<keyword evidence="2" id="KW-0472">Membrane</keyword>
<protein>
    <recommendedName>
        <fullName evidence="5">Transmembrane protein</fullName>
    </recommendedName>
</protein>
<keyword evidence="2" id="KW-1133">Transmembrane helix</keyword>
<proteinExistence type="predicted"/>
<evidence type="ECO:0000313" key="4">
    <source>
        <dbReference type="Proteomes" id="UP001359485"/>
    </source>
</evidence>
<dbReference type="EMBL" id="JAWJWF010000001">
    <property type="protein sequence ID" value="KAK6642045.1"/>
    <property type="molecule type" value="Genomic_DNA"/>
</dbReference>
<evidence type="ECO:0000256" key="1">
    <source>
        <dbReference type="SAM" id="MobiDB-lite"/>
    </source>
</evidence>
<keyword evidence="2" id="KW-0812">Transmembrane</keyword>
<accession>A0ABR1BF25</accession>
<sequence length="101" mass="11448">MAEGSCQEEEADKQQKEDKKKNKKVPSLSTCSTDTKIFIPKFEPIKKLITIISLSGKMASLAQRKTKTDKRLFIHRMAAIVVVVVVVDLSDLIWQKELSKE</sequence>
<gene>
    <name evidence="3" type="ORF">RUM44_013768</name>
</gene>
<name>A0ABR1BF25_POLSC</name>
<dbReference type="Proteomes" id="UP001359485">
    <property type="component" value="Unassembled WGS sequence"/>
</dbReference>
<feature type="region of interest" description="Disordered" evidence="1">
    <location>
        <begin position="1"/>
        <end position="28"/>
    </location>
</feature>
<organism evidence="3 4">
    <name type="scientific">Polyplax serrata</name>
    <name type="common">Common mouse louse</name>
    <dbReference type="NCBI Taxonomy" id="468196"/>
    <lineage>
        <taxon>Eukaryota</taxon>
        <taxon>Metazoa</taxon>
        <taxon>Ecdysozoa</taxon>
        <taxon>Arthropoda</taxon>
        <taxon>Hexapoda</taxon>
        <taxon>Insecta</taxon>
        <taxon>Pterygota</taxon>
        <taxon>Neoptera</taxon>
        <taxon>Paraneoptera</taxon>
        <taxon>Psocodea</taxon>
        <taxon>Troctomorpha</taxon>
        <taxon>Phthiraptera</taxon>
        <taxon>Anoplura</taxon>
        <taxon>Polyplacidae</taxon>
        <taxon>Polyplax</taxon>
    </lineage>
</organism>
<keyword evidence="4" id="KW-1185">Reference proteome</keyword>
<comment type="caution">
    <text evidence="3">The sequence shown here is derived from an EMBL/GenBank/DDBJ whole genome shotgun (WGS) entry which is preliminary data.</text>
</comment>
<evidence type="ECO:0000313" key="3">
    <source>
        <dbReference type="EMBL" id="KAK6642045.1"/>
    </source>
</evidence>
<evidence type="ECO:0000256" key="2">
    <source>
        <dbReference type="SAM" id="Phobius"/>
    </source>
</evidence>
<evidence type="ECO:0008006" key="5">
    <source>
        <dbReference type="Google" id="ProtNLM"/>
    </source>
</evidence>
<feature type="transmembrane region" description="Helical" evidence="2">
    <location>
        <begin position="73"/>
        <end position="94"/>
    </location>
</feature>
<reference evidence="3 4" key="1">
    <citation type="submission" date="2023-09" db="EMBL/GenBank/DDBJ databases">
        <title>Genomes of two closely related lineages of the louse Polyplax serrata with different host specificities.</title>
        <authorList>
            <person name="Martinu J."/>
            <person name="Tarabai H."/>
            <person name="Stefka J."/>
            <person name="Hypsa V."/>
        </authorList>
    </citation>
    <scope>NUCLEOTIDE SEQUENCE [LARGE SCALE GENOMIC DNA]</scope>
    <source>
        <strain evidence="3">98ZLc_SE</strain>
    </source>
</reference>
<feature type="compositionally biased region" description="Acidic residues" evidence="1">
    <location>
        <begin position="1"/>
        <end position="11"/>
    </location>
</feature>